<organism evidence="2 3">
    <name type="scientific">Vigna mungo</name>
    <name type="common">Black gram</name>
    <name type="synonym">Phaseolus mungo</name>
    <dbReference type="NCBI Taxonomy" id="3915"/>
    <lineage>
        <taxon>Eukaryota</taxon>
        <taxon>Viridiplantae</taxon>
        <taxon>Streptophyta</taxon>
        <taxon>Embryophyta</taxon>
        <taxon>Tracheophyta</taxon>
        <taxon>Spermatophyta</taxon>
        <taxon>Magnoliopsida</taxon>
        <taxon>eudicotyledons</taxon>
        <taxon>Gunneridae</taxon>
        <taxon>Pentapetalae</taxon>
        <taxon>rosids</taxon>
        <taxon>fabids</taxon>
        <taxon>Fabales</taxon>
        <taxon>Fabaceae</taxon>
        <taxon>Papilionoideae</taxon>
        <taxon>50 kb inversion clade</taxon>
        <taxon>NPAAA clade</taxon>
        <taxon>indigoferoid/millettioid clade</taxon>
        <taxon>Phaseoleae</taxon>
        <taxon>Vigna</taxon>
    </lineage>
</organism>
<feature type="region of interest" description="Disordered" evidence="1">
    <location>
        <begin position="155"/>
        <end position="175"/>
    </location>
</feature>
<evidence type="ECO:0000256" key="1">
    <source>
        <dbReference type="SAM" id="MobiDB-lite"/>
    </source>
</evidence>
<dbReference type="Proteomes" id="UP001374535">
    <property type="component" value="Chromosome 1"/>
</dbReference>
<dbReference type="AlphaFoldDB" id="A0AAQ3SDJ0"/>
<accession>A0AAQ3SDJ0</accession>
<gene>
    <name evidence="2" type="ORF">V8G54_003205</name>
</gene>
<protein>
    <submittedName>
        <fullName evidence="2">Uncharacterized protein</fullName>
    </submittedName>
</protein>
<proteinExistence type="predicted"/>
<dbReference type="EMBL" id="CP144700">
    <property type="protein sequence ID" value="WVZ24661.1"/>
    <property type="molecule type" value="Genomic_DNA"/>
</dbReference>
<evidence type="ECO:0000313" key="2">
    <source>
        <dbReference type="EMBL" id="WVZ24661.1"/>
    </source>
</evidence>
<evidence type="ECO:0000313" key="3">
    <source>
        <dbReference type="Proteomes" id="UP001374535"/>
    </source>
</evidence>
<name>A0AAQ3SDJ0_VIGMU</name>
<reference evidence="2 3" key="1">
    <citation type="journal article" date="2023" name="Life. Sci Alliance">
        <title>Evolutionary insights into 3D genome organization and epigenetic landscape of Vigna mungo.</title>
        <authorList>
            <person name="Junaid A."/>
            <person name="Singh B."/>
            <person name="Bhatia S."/>
        </authorList>
    </citation>
    <scope>NUCLEOTIDE SEQUENCE [LARGE SCALE GENOMIC DNA]</scope>
    <source>
        <strain evidence="2">Urdbean</strain>
    </source>
</reference>
<sequence>MKFLSQGFTQSQSLGRHSLTLQRITRATVRILKPRSQSRKILPHEQTIMKNRTRADIRNGHLKLLGNGSTEDPPIPQTGGGSERREAHGCMSGVEIGLEGAGEGLGERNDEPGEQRVLGIGDEVLGKWCVEEGSLFDVVEESGGFKDLGIGFVSEEAGGDGENPEGGIDDNLGGNAGGGVGVGVDYLEAGAEND</sequence>
<feature type="non-terminal residue" evidence="2">
    <location>
        <position position="194"/>
    </location>
</feature>
<feature type="region of interest" description="Disordered" evidence="1">
    <location>
        <begin position="63"/>
        <end position="87"/>
    </location>
</feature>
<keyword evidence="3" id="KW-1185">Reference proteome</keyword>